<dbReference type="GO" id="GO:0003700">
    <property type="term" value="F:DNA-binding transcription factor activity"/>
    <property type="evidence" value="ECO:0007669"/>
    <property type="project" value="InterPro"/>
</dbReference>
<keyword evidence="3" id="KW-0539">Nucleus</keyword>
<dbReference type="Pfam" id="PF00447">
    <property type="entry name" value="HSF_DNA-bind"/>
    <property type="match status" value="1"/>
</dbReference>
<accession>A0AAU9INX8</accession>
<feature type="compositionally biased region" description="Basic and acidic residues" evidence="6">
    <location>
        <begin position="234"/>
        <end position="244"/>
    </location>
</feature>
<dbReference type="Gene3D" id="1.10.10.10">
    <property type="entry name" value="Winged helix-like DNA-binding domain superfamily/Winged helix DNA-binding domain"/>
    <property type="match status" value="1"/>
</dbReference>
<dbReference type="PANTHER" id="PTHR10015:SF206">
    <property type="entry name" value="HSF-TYPE DNA-BINDING DOMAIN-CONTAINING PROTEIN"/>
    <property type="match status" value="1"/>
</dbReference>
<evidence type="ECO:0000256" key="5">
    <source>
        <dbReference type="SAM" id="Coils"/>
    </source>
</evidence>
<feature type="domain" description="HSF-type DNA-binding" evidence="7">
    <location>
        <begin position="9"/>
        <end position="104"/>
    </location>
</feature>
<proteinExistence type="inferred from homology"/>
<dbReference type="GO" id="GO:0043565">
    <property type="term" value="F:sequence-specific DNA binding"/>
    <property type="evidence" value="ECO:0007669"/>
    <property type="project" value="InterPro"/>
</dbReference>
<comment type="subcellular location">
    <subcellularLocation>
        <location evidence="1">Nucleus</location>
    </subcellularLocation>
</comment>
<feature type="region of interest" description="Disordered" evidence="6">
    <location>
        <begin position="201"/>
        <end position="254"/>
    </location>
</feature>
<gene>
    <name evidence="8" type="ORF">BSTOLATCC_MIC14473</name>
</gene>
<dbReference type="SUPFAM" id="SSF46785">
    <property type="entry name" value="Winged helix' DNA-binding domain"/>
    <property type="match status" value="1"/>
</dbReference>
<evidence type="ECO:0000256" key="1">
    <source>
        <dbReference type="ARBA" id="ARBA00004123"/>
    </source>
</evidence>
<dbReference type="Proteomes" id="UP001162131">
    <property type="component" value="Unassembled WGS sequence"/>
</dbReference>
<evidence type="ECO:0000313" key="8">
    <source>
        <dbReference type="EMBL" id="CAG9315723.1"/>
    </source>
</evidence>
<dbReference type="EMBL" id="CAJZBQ010000014">
    <property type="protein sequence ID" value="CAG9315723.1"/>
    <property type="molecule type" value="Genomic_DNA"/>
</dbReference>
<reference evidence="8" key="1">
    <citation type="submission" date="2021-09" db="EMBL/GenBank/DDBJ databases">
        <authorList>
            <consortium name="AG Swart"/>
            <person name="Singh M."/>
            <person name="Singh A."/>
            <person name="Seah K."/>
            <person name="Emmerich C."/>
        </authorList>
    </citation>
    <scope>NUCLEOTIDE SEQUENCE</scope>
    <source>
        <strain evidence="8">ATCC30299</strain>
    </source>
</reference>
<dbReference type="FunFam" id="1.10.10.10:FF:000334">
    <property type="entry name" value="Heat shock factor protein 2"/>
    <property type="match status" value="1"/>
</dbReference>
<dbReference type="InterPro" id="IPR036390">
    <property type="entry name" value="WH_DNA-bd_sf"/>
</dbReference>
<organism evidence="8 9">
    <name type="scientific">Blepharisma stoltei</name>
    <dbReference type="NCBI Taxonomy" id="1481888"/>
    <lineage>
        <taxon>Eukaryota</taxon>
        <taxon>Sar</taxon>
        <taxon>Alveolata</taxon>
        <taxon>Ciliophora</taxon>
        <taxon>Postciliodesmatophora</taxon>
        <taxon>Heterotrichea</taxon>
        <taxon>Heterotrichida</taxon>
        <taxon>Blepharismidae</taxon>
        <taxon>Blepharisma</taxon>
    </lineage>
</organism>
<dbReference type="InterPro" id="IPR036388">
    <property type="entry name" value="WH-like_DNA-bd_sf"/>
</dbReference>
<evidence type="ECO:0000256" key="6">
    <source>
        <dbReference type="SAM" id="MobiDB-lite"/>
    </source>
</evidence>
<keyword evidence="2" id="KW-0238">DNA-binding</keyword>
<evidence type="ECO:0000259" key="7">
    <source>
        <dbReference type="SMART" id="SM00415"/>
    </source>
</evidence>
<keyword evidence="5" id="KW-0175">Coiled coil</keyword>
<evidence type="ECO:0000256" key="4">
    <source>
        <dbReference type="RuleBase" id="RU004020"/>
    </source>
</evidence>
<protein>
    <recommendedName>
        <fullName evidence="7">HSF-type DNA-binding domain-containing protein</fullName>
    </recommendedName>
</protein>
<sequence>MKRKRTLSKPSSFLKKVFDMLKNDEIQEIVSWNKDGQAFTIKNSEEFSRVILPLYFKHKNFSSFTRQLNMYDFHKYKIEENTHTFKHPLFIQGRKDLIKEIMRKSNFSQNSESSANEPHKTELTPLLQKMHELYTDNQNSEQHIKTLEEKIENIRELNSDLLTQLKESKVRIRNFKKMLLSTSNMMGTTEDDLDSLLKLETPSSEDHRESPASNMAIDPGVKRDSKSVGSSESGEERNLNKSDDDTSIYLQTDT</sequence>
<dbReference type="SMART" id="SM00415">
    <property type="entry name" value="HSF"/>
    <property type="match status" value="1"/>
</dbReference>
<dbReference type="PRINTS" id="PR00056">
    <property type="entry name" value="HSFDOMAIN"/>
</dbReference>
<dbReference type="AlphaFoldDB" id="A0AAU9INX8"/>
<feature type="coiled-coil region" evidence="5">
    <location>
        <begin position="130"/>
        <end position="167"/>
    </location>
</feature>
<dbReference type="PANTHER" id="PTHR10015">
    <property type="entry name" value="HEAT SHOCK TRANSCRIPTION FACTOR"/>
    <property type="match status" value="1"/>
</dbReference>
<keyword evidence="9" id="KW-1185">Reference proteome</keyword>
<name>A0AAU9INX8_9CILI</name>
<evidence type="ECO:0000256" key="2">
    <source>
        <dbReference type="ARBA" id="ARBA00023125"/>
    </source>
</evidence>
<comment type="similarity">
    <text evidence="4">Belongs to the HSF family.</text>
</comment>
<dbReference type="InterPro" id="IPR000232">
    <property type="entry name" value="HSF_DNA-bd"/>
</dbReference>
<evidence type="ECO:0000313" key="9">
    <source>
        <dbReference type="Proteomes" id="UP001162131"/>
    </source>
</evidence>
<evidence type="ECO:0000256" key="3">
    <source>
        <dbReference type="ARBA" id="ARBA00023242"/>
    </source>
</evidence>
<comment type="caution">
    <text evidence="8">The sequence shown here is derived from an EMBL/GenBank/DDBJ whole genome shotgun (WGS) entry which is preliminary data.</text>
</comment>
<dbReference type="GO" id="GO:0005634">
    <property type="term" value="C:nucleus"/>
    <property type="evidence" value="ECO:0007669"/>
    <property type="project" value="UniProtKB-SubCell"/>
</dbReference>